<reference evidence="4" key="1">
    <citation type="submission" date="2016-11" db="UniProtKB">
        <authorList>
            <consortium name="WormBaseParasite"/>
        </authorList>
    </citation>
    <scope>IDENTIFICATION</scope>
</reference>
<sequence>MNNTAMICRSLAIALFVLPSLGYGAVVPVKTSADFDTIVVSRDQLDSTVYTPVNAAITSSPPDSRTGSTPTMHSENNTHFAGNITVHGREIHGSGEGSGEGSREGDENRGESHGSGESGEDEGSGEGTGNEGSGDVSGENSNLDCLEASGFGEAETIEGSGEVFEHGYMIDNSFQKKSQKKVYTEYLEDDDFETNALDIDNPEATVSPQGAADNETTSYESGRVYVDRSEDQADKMESASEPSDSYRTLAEMLNYTKPDDFEDYGTNSTDVVDGGTDSDEGSAEDYENSDRNEFDYIADALEQNRQRHNHSRAEETLEFLELLRQESTIVDEAMTKAEQYEDEHGNNNANNSSYSAKDQMSNTSISSGDDLIESVAEVLDLLDQSLAEEEDEGAADDIVESRESSFVAVEANDQSSVNVSLNAMESSVTVVAESAQESAPEQNHSFDKTTGMSSLEVTIPTTTTDLSINHVKVPKPDNRTKSDISEETTAYSSQDDSERVPDVHDLSSETSSDLELRIRDKSSETFVEKQVLHLAEIDGYPRSTAESIVASNDHFMTTTSPHAVVLVEQHKVQESKWFPRSDGSVEDDDTTEIRNSNMVARSVSEGDRPRVESADQHLAKHPERITTSTPIVLEMVGPSSYADSEEKPAELPGTSLKTVTLVEEVQSQSLSSTPPTTTTTTTMKTTTSTRKSAIPTVSGGPSSGTFSETPLPPFKNPADVRHKSINFFNMILLDRKRVKQTTHQPSIRTTSTIAKANNAESRYGIQKRLSGRLVDSEVGQLNKVLPTDPVNYVDWPHYDAQIRKNVVAEHVVSSASVNLFSMSVMLATVAAQIILQ</sequence>
<evidence type="ECO:0000313" key="4">
    <source>
        <dbReference type="WBParaSite" id="L893_g10419.t1"/>
    </source>
</evidence>
<feature type="region of interest" description="Disordered" evidence="1">
    <location>
        <begin position="54"/>
        <end position="145"/>
    </location>
</feature>
<feature type="compositionally biased region" description="Low complexity" evidence="1">
    <location>
        <begin position="671"/>
        <end position="689"/>
    </location>
</feature>
<feature type="region of interest" description="Disordered" evidence="1">
    <location>
        <begin position="340"/>
        <end position="366"/>
    </location>
</feature>
<feature type="chain" id="PRO_5009311509" evidence="2">
    <location>
        <begin position="25"/>
        <end position="836"/>
    </location>
</feature>
<keyword evidence="2" id="KW-0732">Signal</keyword>
<feature type="compositionally biased region" description="Basic and acidic residues" evidence="1">
    <location>
        <begin position="474"/>
        <end position="484"/>
    </location>
</feature>
<feature type="compositionally biased region" description="Polar residues" evidence="1">
    <location>
        <begin position="204"/>
        <end position="220"/>
    </location>
</feature>
<feature type="compositionally biased region" description="Basic and acidic residues" evidence="1">
    <location>
        <begin position="225"/>
        <end position="238"/>
    </location>
</feature>
<feature type="compositionally biased region" description="Polar residues" evidence="1">
    <location>
        <begin position="699"/>
        <end position="708"/>
    </location>
</feature>
<feature type="region of interest" description="Disordered" evidence="1">
    <location>
        <begin position="201"/>
        <end position="292"/>
    </location>
</feature>
<name>A0A1I7XXC0_9BILA</name>
<dbReference type="Proteomes" id="UP000095287">
    <property type="component" value="Unplaced"/>
</dbReference>
<feature type="region of interest" description="Disordered" evidence="1">
    <location>
        <begin position="665"/>
        <end position="717"/>
    </location>
</feature>
<feature type="compositionally biased region" description="Polar residues" evidence="1">
    <location>
        <begin position="54"/>
        <end position="80"/>
    </location>
</feature>
<feature type="compositionally biased region" description="Basic and acidic residues" evidence="1">
    <location>
        <begin position="496"/>
        <end position="507"/>
    </location>
</feature>
<feature type="compositionally biased region" description="Acidic residues" evidence="1">
    <location>
        <begin position="276"/>
        <end position="287"/>
    </location>
</feature>
<organism evidence="3 4">
    <name type="scientific">Steinernema glaseri</name>
    <dbReference type="NCBI Taxonomy" id="37863"/>
    <lineage>
        <taxon>Eukaryota</taxon>
        <taxon>Metazoa</taxon>
        <taxon>Ecdysozoa</taxon>
        <taxon>Nematoda</taxon>
        <taxon>Chromadorea</taxon>
        <taxon>Rhabditida</taxon>
        <taxon>Tylenchina</taxon>
        <taxon>Panagrolaimomorpha</taxon>
        <taxon>Strongyloidoidea</taxon>
        <taxon>Steinernematidae</taxon>
        <taxon>Steinernema</taxon>
    </lineage>
</organism>
<dbReference type="WBParaSite" id="L893_g10419.t1">
    <property type="protein sequence ID" value="L893_g10419.t1"/>
    <property type="gene ID" value="L893_g10419"/>
</dbReference>
<evidence type="ECO:0000256" key="1">
    <source>
        <dbReference type="SAM" id="MobiDB-lite"/>
    </source>
</evidence>
<keyword evidence="3" id="KW-1185">Reference proteome</keyword>
<protein>
    <submittedName>
        <fullName evidence="4">Dentin sialophosphoprotein</fullName>
    </submittedName>
</protein>
<feature type="compositionally biased region" description="Low complexity" evidence="1">
    <location>
        <begin position="346"/>
        <end position="356"/>
    </location>
</feature>
<evidence type="ECO:0000313" key="3">
    <source>
        <dbReference type="Proteomes" id="UP000095287"/>
    </source>
</evidence>
<feature type="compositionally biased region" description="Basic and acidic residues" evidence="1">
    <location>
        <begin position="101"/>
        <end position="114"/>
    </location>
</feature>
<feature type="region of interest" description="Disordered" evidence="1">
    <location>
        <begin position="469"/>
        <end position="512"/>
    </location>
</feature>
<accession>A0A1I7XXC0</accession>
<evidence type="ECO:0000256" key="2">
    <source>
        <dbReference type="SAM" id="SignalP"/>
    </source>
</evidence>
<proteinExistence type="predicted"/>
<feature type="signal peptide" evidence="2">
    <location>
        <begin position="1"/>
        <end position="24"/>
    </location>
</feature>
<dbReference type="AlphaFoldDB" id="A0A1I7XXC0"/>